<evidence type="ECO:0000256" key="9">
    <source>
        <dbReference type="ARBA" id="ARBA00023315"/>
    </source>
</evidence>
<dbReference type="EMBL" id="LR746281">
    <property type="protein sequence ID" value="CAA7410775.1"/>
    <property type="molecule type" value="Genomic_DNA"/>
</dbReference>
<comment type="catalytic activity">
    <reaction evidence="10">
        <text>L-cysteinyl-[protein] + hexadecanoyl-CoA = S-hexadecanoyl-L-cysteinyl-[protein] + CoA</text>
        <dbReference type="Rhea" id="RHEA:36683"/>
        <dbReference type="Rhea" id="RHEA-COMP:10131"/>
        <dbReference type="Rhea" id="RHEA-COMP:11032"/>
        <dbReference type="ChEBI" id="CHEBI:29950"/>
        <dbReference type="ChEBI" id="CHEBI:57287"/>
        <dbReference type="ChEBI" id="CHEBI:57379"/>
        <dbReference type="ChEBI" id="CHEBI:74151"/>
        <dbReference type="EC" id="2.3.1.225"/>
    </reaction>
</comment>
<feature type="transmembrane region" description="Helical" evidence="10">
    <location>
        <begin position="69"/>
        <end position="88"/>
    </location>
</feature>
<dbReference type="EC" id="2.3.1.225" evidence="10"/>
<evidence type="ECO:0000313" key="13">
    <source>
        <dbReference type="Proteomes" id="UP000663760"/>
    </source>
</evidence>
<reference evidence="12" key="1">
    <citation type="submission" date="2020-02" db="EMBL/GenBank/DDBJ databases">
        <authorList>
            <person name="Scholz U."/>
            <person name="Mascher M."/>
            <person name="Fiebig A."/>
        </authorList>
    </citation>
    <scope>NUCLEOTIDE SEQUENCE</scope>
</reference>
<evidence type="ECO:0000256" key="2">
    <source>
        <dbReference type="ARBA" id="ARBA00008574"/>
    </source>
</evidence>
<evidence type="ECO:0000256" key="4">
    <source>
        <dbReference type="ARBA" id="ARBA00022692"/>
    </source>
</evidence>
<feature type="domain" description="Palmitoyltransferase DHHC" evidence="11">
    <location>
        <begin position="167"/>
        <end position="283"/>
    </location>
</feature>
<dbReference type="PANTHER" id="PTHR22883">
    <property type="entry name" value="ZINC FINGER DHHC DOMAIN CONTAINING PROTEIN"/>
    <property type="match status" value="1"/>
</dbReference>
<dbReference type="GO" id="GO:0005783">
    <property type="term" value="C:endoplasmic reticulum"/>
    <property type="evidence" value="ECO:0007669"/>
    <property type="project" value="TreeGrafter"/>
</dbReference>
<feature type="transmembrane region" description="Helical" evidence="10">
    <location>
        <begin position="37"/>
        <end position="57"/>
    </location>
</feature>
<evidence type="ECO:0000256" key="7">
    <source>
        <dbReference type="ARBA" id="ARBA00023139"/>
    </source>
</evidence>
<keyword evidence="5 10" id="KW-1133">Transmembrane helix</keyword>
<gene>
    <name evidence="12" type="ORF">SI8410_18021453</name>
</gene>
<feature type="transmembrane region" description="Helical" evidence="10">
    <location>
        <begin position="211"/>
        <end position="233"/>
    </location>
</feature>
<dbReference type="InterPro" id="IPR039859">
    <property type="entry name" value="PFA4/ZDH16/20/ERF2-like"/>
</dbReference>
<proteinExistence type="inferred from homology"/>
<evidence type="ECO:0000313" key="12">
    <source>
        <dbReference type="EMBL" id="CAA7410775.1"/>
    </source>
</evidence>
<organism evidence="12 13">
    <name type="scientific">Spirodela intermedia</name>
    <name type="common">Intermediate duckweed</name>
    <dbReference type="NCBI Taxonomy" id="51605"/>
    <lineage>
        <taxon>Eukaryota</taxon>
        <taxon>Viridiplantae</taxon>
        <taxon>Streptophyta</taxon>
        <taxon>Embryophyta</taxon>
        <taxon>Tracheophyta</taxon>
        <taxon>Spermatophyta</taxon>
        <taxon>Magnoliopsida</taxon>
        <taxon>Liliopsida</taxon>
        <taxon>Araceae</taxon>
        <taxon>Lemnoideae</taxon>
        <taxon>Spirodela</taxon>
    </lineage>
</organism>
<keyword evidence="3 10" id="KW-0808">Transferase</keyword>
<name>A0A7I8LN76_SPIIN</name>
<evidence type="ECO:0000256" key="6">
    <source>
        <dbReference type="ARBA" id="ARBA00023136"/>
    </source>
</evidence>
<protein>
    <recommendedName>
        <fullName evidence="10">S-acyltransferase</fullName>
        <ecNumber evidence="10">2.3.1.225</ecNumber>
    </recommendedName>
    <alternativeName>
        <fullName evidence="10">Palmitoyltransferase</fullName>
    </alternativeName>
</protein>
<evidence type="ECO:0000256" key="3">
    <source>
        <dbReference type="ARBA" id="ARBA00022679"/>
    </source>
</evidence>
<evidence type="ECO:0000256" key="10">
    <source>
        <dbReference type="RuleBase" id="RU079119"/>
    </source>
</evidence>
<evidence type="ECO:0000256" key="5">
    <source>
        <dbReference type="ARBA" id="ARBA00022989"/>
    </source>
</evidence>
<evidence type="ECO:0000256" key="8">
    <source>
        <dbReference type="ARBA" id="ARBA00023288"/>
    </source>
</evidence>
<dbReference type="GO" id="GO:0019706">
    <property type="term" value="F:protein-cysteine S-palmitoyltransferase activity"/>
    <property type="evidence" value="ECO:0007669"/>
    <property type="project" value="UniProtKB-EC"/>
</dbReference>
<dbReference type="PROSITE" id="PS50216">
    <property type="entry name" value="DHHC"/>
    <property type="match status" value="1"/>
</dbReference>
<comment type="subcellular location">
    <subcellularLocation>
        <location evidence="1">Endomembrane system</location>
        <topology evidence="1">Multi-pass membrane protein</topology>
    </subcellularLocation>
</comment>
<keyword evidence="7" id="KW-0564">Palmitate</keyword>
<dbReference type="AlphaFoldDB" id="A0A7I8LN76"/>
<dbReference type="OrthoDB" id="9909019at2759"/>
<comment type="domain">
    <text evidence="10">The DHHC domain is required for palmitoyltransferase activity.</text>
</comment>
<keyword evidence="9 10" id="KW-0012">Acyltransferase</keyword>
<dbReference type="GO" id="GO:0005794">
    <property type="term" value="C:Golgi apparatus"/>
    <property type="evidence" value="ECO:0007669"/>
    <property type="project" value="TreeGrafter"/>
</dbReference>
<keyword evidence="6 10" id="KW-0472">Membrane</keyword>
<dbReference type="PANTHER" id="PTHR22883:SF301">
    <property type="entry name" value="PALMITOYLTRANSFERASE ZDHHC12"/>
    <property type="match status" value="1"/>
</dbReference>
<evidence type="ECO:0000259" key="11">
    <source>
        <dbReference type="Pfam" id="PF01529"/>
    </source>
</evidence>
<keyword evidence="13" id="KW-1185">Reference proteome</keyword>
<sequence length="349" mass="40685">MTSIDGCRPLRDAHQWLGERCITLFPCLSDPVRRSSLGLMVALLSLHVITVGFLFAFDRDLIRSIGRMTWYSVLYLVLFVVVLIQYFFTSGSSPGYVIDEMNAGNEPHATFSTSRTSMQSAARRNDSPISPLESYHLRKNITRMNSAAWTKLVTELYPSWLTSRNWTCAHCNIVQPPRSKHCHDCNKCVLQFDHHCLWLGTCVGLRNHCRFWWYLFEETLLCMWTIILYYFFLRSKFDKAWWKEGFAIIFLAVLIICLIFLLLLLVFHSYLVMTNQTTYELVRRRRIPYLERVPESVHPFSKGLWGNLVSFCFPCDRTGPLERVPTEEELQAKARPYACVDFLHGRCCC</sequence>
<dbReference type="InterPro" id="IPR001594">
    <property type="entry name" value="Palmitoyltrfase_DHHC"/>
</dbReference>
<dbReference type="Pfam" id="PF01529">
    <property type="entry name" value="DHHC"/>
    <property type="match status" value="1"/>
</dbReference>
<feature type="transmembrane region" description="Helical" evidence="10">
    <location>
        <begin position="245"/>
        <end position="271"/>
    </location>
</feature>
<accession>A0A7I8LN76</accession>
<comment type="similarity">
    <text evidence="2 10">Belongs to the DHHC palmitoyltransferase family.</text>
</comment>
<dbReference type="GO" id="GO:0006612">
    <property type="term" value="P:protein targeting to membrane"/>
    <property type="evidence" value="ECO:0007669"/>
    <property type="project" value="TreeGrafter"/>
</dbReference>
<keyword evidence="8" id="KW-0449">Lipoprotein</keyword>
<evidence type="ECO:0000256" key="1">
    <source>
        <dbReference type="ARBA" id="ARBA00004127"/>
    </source>
</evidence>
<dbReference type="Proteomes" id="UP000663760">
    <property type="component" value="Chromosome 18"/>
</dbReference>
<keyword evidence="4 10" id="KW-0812">Transmembrane</keyword>